<geneLocation type="plasmid" evidence="1">
    <name>unnamed</name>
</geneLocation>
<organism evidence="1">
    <name type="scientific">Borrelia nietonii YOR</name>
    <dbReference type="NCBI Taxonomy" id="1293576"/>
    <lineage>
        <taxon>Bacteria</taxon>
        <taxon>Pseudomonadati</taxon>
        <taxon>Spirochaetota</taxon>
        <taxon>Spirochaetia</taxon>
        <taxon>Spirochaetales</taxon>
        <taxon>Borreliaceae</taxon>
        <taxon>Borrelia</taxon>
        <taxon>Borrelia nietonii</taxon>
    </lineage>
</organism>
<protein>
    <submittedName>
        <fullName evidence="1">Uncharacterized protein</fullName>
    </submittedName>
</protein>
<proteinExistence type="predicted"/>
<accession>W5SBP7</accession>
<name>W5SBP7_9SPIR</name>
<dbReference type="HOGENOM" id="CLU_2841127_0_0_12"/>
<sequence>MLLSFISCNLILNGELKDKSVNLPDKIYSTLETNKETIEMLLAKIKTILLKSQVVKALHQEIEKL</sequence>
<dbReference type="EMBL" id="CP004201">
    <property type="protein sequence ID" value="AHH04519.1"/>
    <property type="molecule type" value="Genomic_DNA"/>
</dbReference>
<dbReference type="RefSeq" id="WP_025434402.1">
    <property type="nucleotide sequence ID" value="NZ_CP004201.1"/>
</dbReference>
<reference evidence="1" key="1">
    <citation type="submission" date="2013-02" db="EMBL/GenBank/DDBJ databases">
        <title>Comparative genomics of Borrelia species.</title>
        <authorList>
            <person name="Schwan T.G."/>
            <person name="Raffel S.J."/>
            <person name="Porcella S.F."/>
        </authorList>
    </citation>
    <scope>NUCLEOTIDE SEQUENCE</scope>
    <source>
        <strain evidence="1">YOR</strain>
        <plasmid evidence="1">unnamed</plasmid>
    </source>
</reference>
<gene>
    <name evidence="1" type="ORF">BHY_1569</name>
</gene>
<evidence type="ECO:0000313" key="1">
    <source>
        <dbReference type="EMBL" id="AHH04519.1"/>
    </source>
</evidence>
<dbReference type="AlphaFoldDB" id="W5SBP7"/>
<keyword evidence="1" id="KW-0614">Plasmid</keyword>